<keyword evidence="2" id="KW-1185">Reference proteome</keyword>
<gene>
    <name evidence="1" type="ORF">SLEP1_g44445</name>
</gene>
<accession>A0AAV5LG92</accession>
<evidence type="ECO:0000313" key="1">
    <source>
        <dbReference type="EMBL" id="GKV36298.1"/>
    </source>
</evidence>
<sequence>MPQRAARYKQLDELLKFPLGEFSKHFSTLVFVVAELVTMSQKRKVDE</sequence>
<organism evidence="1 2">
    <name type="scientific">Rubroshorea leprosula</name>
    <dbReference type="NCBI Taxonomy" id="152421"/>
    <lineage>
        <taxon>Eukaryota</taxon>
        <taxon>Viridiplantae</taxon>
        <taxon>Streptophyta</taxon>
        <taxon>Embryophyta</taxon>
        <taxon>Tracheophyta</taxon>
        <taxon>Spermatophyta</taxon>
        <taxon>Magnoliopsida</taxon>
        <taxon>eudicotyledons</taxon>
        <taxon>Gunneridae</taxon>
        <taxon>Pentapetalae</taxon>
        <taxon>rosids</taxon>
        <taxon>malvids</taxon>
        <taxon>Malvales</taxon>
        <taxon>Dipterocarpaceae</taxon>
        <taxon>Rubroshorea</taxon>
    </lineage>
</organism>
<proteinExistence type="predicted"/>
<name>A0AAV5LG92_9ROSI</name>
<dbReference type="Proteomes" id="UP001054252">
    <property type="component" value="Unassembled WGS sequence"/>
</dbReference>
<dbReference type="AlphaFoldDB" id="A0AAV5LG92"/>
<comment type="caution">
    <text evidence="1">The sequence shown here is derived from an EMBL/GenBank/DDBJ whole genome shotgun (WGS) entry which is preliminary data.</text>
</comment>
<evidence type="ECO:0000313" key="2">
    <source>
        <dbReference type="Proteomes" id="UP001054252"/>
    </source>
</evidence>
<dbReference type="EMBL" id="BPVZ01000115">
    <property type="protein sequence ID" value="GKV36298.1"/>
    <property type="molecule type" value="Genomic_DNA"/>
</dbReference>
<protein>
    <submittedName>
        <fullName evidence="1">Uncharacterized protein</fullName>
    </submittedName>
</protein>
<reference evidence="1 2" key="1">
    <citation type="journal article" date="2021" name="Commun. Biol.">
        <title>The genome of Shorea leprosula (Dipterocarpaceae) highlights the ecological relevance of drought in aseasonal tropical rainforests.</title>
        <authorList>
            <person name="Ng K.K.S."/>
            <person name="Kobayashi M.J."/>
            <person name="Fawcett J.A."/>
            <person name="Hatakeyama M."/>
            <person name="Paape T."/>
            <person name="Ng C.H."/>
            <person name="Ang C.C."/>
            <person name="Tnah L.H."/>
            <person name="Lee C.T."/>
            <person name="Nishiyama T."/>
            <person name="Sese J."/>
            <person name="O'Brien M.J."/>
            <person name="Copetti D."/>
            <person name="Mohd Noor M.I."/>
            <person name="Ong R.C."/>
            <person name="Putra M."/>
            <person name="Sireger I.Z."/>
            <person name="Indrioko S."/>
            <person name="Kosugi Y."/>
            <person name="Izuno A."/>
            <person name="Isagi Y."/>
            <person name="Lee S.L."/>
            <person name="Shimizu K.K."/>
        </authorList>
    </citation>
    <scope>NUCLEOTIDE SEQUENCE [LARGE SCALE GENOMIC DNA]</scope>
    <source>
        <strain evidence="1">214</strain>
    </source>
</reference>